<protein>
    <recommendedName>
        <fullName evidence="5">HTH hxlR-type domain-containing protein</fullName>
    </recommendedName>
</protein>
<evidence type="ECO:0000256" key="2">
    <source>
        <dbReference type="ARBA" id="ARBA00023125"/>
    </source>
</evidence>
<name>A0A511MME6_9NOCA</name>
<dbReference type="InterPro" id="IPR002577">
    <property type="entry name" value="HTH_HxlR"/>
</dbReference>
<evidence type="ECO:0000313" key="7">
    <source>
        <dbReference type="Proteomes" id="UP000321424"/>
    </source>
</evidence>
<dbReference type="PANTHER" id="PTHR33204">
    <property type="entry name" value="TRANSCRIPTIONAL REGULATOR, MARR FAMILY"/>
    <property type="match status" value="1"/>
</dbReference>
<evidence type="ECO:0000256" key="1">
    <source>
        <dbReference type="ARBA" id="ARBA00023015"/>
    </source>
</evidence>
<dbReference type="EMBL" id="BJXA01000057">
    <property type="protein sequence ID" value="GEM41789.1"/>
    <property type="molecule type" value="Genomic_DNA"/>
</dbReference>
<dbReference type="RefSeq" id="WP_147138937.1">
    <property type="nucleotide sequence ID" value="NZ_BJXA01000057.1"/>
</dbReference>
<dbReference type="SUPFAM" id="SSF46785">
    <property type="entry name" value="Winged helix' DNA-binding domain"/>
    <property type="match status" value="1"/>
</dbReference>
<comment type="caution">
    <text evidence="6">The sequence shown here is derived from an EMBL/GenBank/DDBJ whole genome shotgun (WGS) entry which is preliminary data.</text>
</comment>
<keyword evidence="7" id="KW-1185">Reference proteome</keyword>
<dbReference type="AlphaFoldDB" id="A0A511MME6"/>
<dbReference type="OrthoDB" id="8904061at2"/>
<gene>
    <name evidence="6" type="ORF">NN4_63080</name>
</gene>
<dbReference type="PROSITE" id="PS51118">
    <property type="entry name" value="HTH_HXLR"/>
    <property type="match status" value="1"/>
</dbReference>
<dbReference type="InterPro" id="IPR036390">
    <property type="entry name" value="WH_DNA-bd_sf"/>
</dbReference>
<organism evidence="6 7">
    <name type="scientific">Nocardia ninae NBRC 108245</name>
    <dbReference type="NCBI Taxonomy" id="1210091"/>
    <lineage>
        <taxon>Bacteria</taxon>
        <taxon>Bacillati</taxon>
        <taxon>Actinomycetota</taxon>
        <taxon>Actinomycetes</taxon>
        <taxon>Mycobacteriales</taxon>
        <taxon>Nocardiaceae</taxon>
        <taxon>Nocardia</taxon>
    </lineage>
</organism>
<evidence type="ECO:0000256" key="3">
    <source>
        <dbReference type="ARBA" id="ARBA00023163"/>
    </source>
</evidence>
<reference evidence="6 7" key="1">
    <citation type="submission" date="2019-07" db="EMBL/GenBank/DDBJ databases">
        <title>Whole genome shotgun sequence of Nocardia ninae NBRC 108245.</title>
        <authorList>
            <person name="Hosoyama A."/>
            <person name="Uohara A."/>
            <person name="Ohji S."/>
            <person name="Ichikawa N."/>
        </authorList>
    </citation>
    <scope>NUCLEOTIDE SEQUENCE [LARGE SCALE GENOMIC DNA]</scope>
    <source>
        <strain evidence="6 7">NBRC 108245</strain>
    </source>
</reference>
<dbReference type="Proteomes" id="UP000321424">
    <property type="component" value="Unassembled WGS sequence"/>
</dbReference>
<evidence type="ECO:0000256" key="4">
    <source>
        <dbReference type="SAM" id="MobiDB-lite"/>
    </source>
</evidence>
<feature type="region of interest" description="Disordered" evidence="4">
    <location>
        <begin position="1"/>
        <end position="22"/>
    </location>
</feature>
<dbReference type="InterPro" id="IPR036388">
    <property type="entry name" value="WH-like_DNA-bd_sf"/>
</dbReference>
<keyword evidence="2" id="KW-0238">DNA-binding</keyword>
<feature type="domain" description="HTH hxlR-type" evidence="5">
    <location>
        <begin position="25"/>
        <end position="117"/>
    </location>
</feature>
<dbReference type="Gene3D" id="1.10.10.10">
    <property type="entry name" value="Winged helix-like DNA-binding domain superfamily/Winged helix DNA-binding domain"/>
    <property type="match status" value="1"/>
</dbReference>
<evidence type="ECO:0000313" key="6">
    <source>
        <dbReference type="EMBL" id="GEM41789.1"/>
    </source>
</evidence>
<keyword evidence="3" id="KW-0804">Transcription</keyword>
<sequence length="118" mass="12794">MVASESEAGKTPTVGGPVRGSQTGRPIMVLLDLLGRRWALRVLWELRDGRGVTFRELQTLSGGVSASVLNDRLRELRKAGVIAAESNGYQLSADGLDLVAALAPLQVWVQRWSDEPEP</sequence>
<dbReference type="PANTHER" id="PTHR33204:SF37">
    <property type="entry name" value="HTH-TYPE TRANSCRIPTIONAL REGULATOR YODB"/>
    <property type="match status" value="1"/>
</dbReference>
<dbReference type="GO" id="GO:0003677">
    <property type="term" value="F:DNA binding"/>
    <property type="evidence" value="ECO:0007669"/>
    <property type="project" value="UniProtKB-KW"/>
</dbReference>
<evidence type="ECO:0000259" key="5">
    <source>
        <dbReference type="PROSITE" id="PS51118"/>
    </source>
</evidence>
<proteinExistence type="predicted"/>
<keyword evidence="1" id="KW-0805">Transcription regulation</keyword>
<dbReference type="Pfam" id="PF01638">
    <property type="entry name" value="HxlR"/>
    <property type="match status" value="1"/>
</dbReference>
<accession>A0A511MME6</accession>